<dbReference type="AlphaFoldDB" id="A0A0R1YCT5"/>
<dbReference type="OrthoDB" id="71707at2"/>
<sequence length="76" mass="8433">MTVKIRKVGSSNVLTVPKGIKVTSKEFDVYEGREGAITFLPVTDNPFNTTKTLEKYGKYDDDDTGFIDAGVEKDEI</sequence>
<protein>
    <recommendedName>
        <fullName evidence="3">AbrB family transcriptional regulator</fullName>
    </recommendedName>
</protein>
<gene>
    <name evidence="1" type="ORF">FC39_GL000846</name>
</gene>
<organism evidence="1 2">
    <name type="scientific">Lactobacillus hamsteri DSM 5661 = JCM 6256</name>
    <dbReference type="NCBI Taxonomy" id="1423754"/>
    <lineage>
        <taxon>Bacteria</taxon>
        <taxon>Bacillati</taxon>
        <taxon>Bacillota</taxon>
        <taxon>Bacilli</taxon>
        <taxon>Lactobacillales</taxon>
        <taxon>Lactobacillaceae</taxon>
        <taxon>Lactobacillus</taxon>
    </lineage>
</organism>
<evidence type="ECO:0000313" key="2">
    <source>
        <dbReference type="Proteomes" id="UP000051223"/>
    </source>
</evidence>
<proteinExistence type="predicted"/>
<accession>A0A0R1YCT5</accession>
<reference evidence="1 2" key="1">
    <citation type="journal article" date="2015" name="Genome Announc.">
        <title>Expanding the biotechnology potential of lactobacilli through comparative genomics of 213 strains and associated genera.</title>
        <authorList>
            <person name="Sun Z."/>
            <person name="Harris H.M."/>
            <person name="McCann A."/>
            <person name="Guo C."/>
            <person name="Argimon S."/>
            <person name="Zhang W."/>
            <person name="Yang X."/>
            <person name="Jeffery I.B."/>
            <person name="Cooney J.C."/>
            <person name="Kagawa T.F."/>
            <person name="Liu W."/>
            <person name="Song Y."/>
            <person name="Salvetti E."/>
            <person name="Wrobel A."/>
            <person name="Rasinkangas P."/>
            <person name="Parkhill J."/>
            <person name="Rea M.C."/>
            <person name="O'Sullivan O."/>
            <person name="Ritari J."/>
            <person name="Douillard F.P."/>
            <person name="Paul Ross R."/>
            <person name="Yang R."/>
            <person name="Briner A.E."/>
            <person name="Felis G.E."/>
            <person name="de Vos W.M."/>
            <person name="Barrangou R."/>
            <person name="Klaenhammer T.R."/>
            <person name="Caufield P.W."/>
            <person name="Cui Y."/>
            <person name="Zhang H."/>
            <person name="O'Toole P.W."/>
        </authorList>
    </citation>
    <scope>NUCLEOTIDE SEQUENCE [LARGE SCALE GENOMIC DNA]</scope>
    <source>
        <strain evidence="1 2">DSM 5661</strain>
    </source>
</reference>
<dbReference type="EMBL" id="AZGI01000028">
    <property type="protein sequence ID" value="KRM40111.1"/>
    <property type="molecule type" value="Genomic_DNA"/>
</dbReference>
<keyword evidence="2" id="KW-1185">Reference proteome</keyword>
<dbReference type="STRING" id="1423754.FC39_GL000846"/>
<dbReference type="PATRIC" id="fig|1423754.3.peg.868"/>
<name>A0A0R1YCT5_9LACO</name>
<dbReference type="Proteomes" id="UP000051223">
    <property type="component" value="Unassembled WGS sequence"/>
</dbReference>
<dbReference type="RefSeq" id="WP_025080900.1">
    <property type="nucleotide sequence ID" value="NZ_AZGI01000028.1"/>
</dbReference>
<evidence type="ECO:0000313" key="1">
    <source>
        <dbReference type="EMBL" id="KRM40111.1"/>
    </source>
</evidence>
<comment type="caution">
    <text evidence="1">The sequence shown here is derived from an EMBL/GenBank/DDBJ whole genome shotgun (WGS) entry which is preliminary data.</text>
</comment>
<evidence type="ECO:0008006" key="3">
    <source>
        <dbReference type="Google" id="ProtNLM"/>
    </source>
</evidence>